<name>F3KJH9_9ARCH</name>
<proteinExistence type="predicted"/>
<gene>
    <name evidence="2" type="ORF">Nlim_0637</name>
</gene>
<dbReference type="AlphaFoldDB" id="F3KJH9"/>
<sequence length="181" mass="20579">MSDFESLENLAIQIKENRSKLYEIEDSLSGVNVQLHEIPLKRSTESTFAKMIGIGYDDKLAELEKAKEQLERTKTGLKSTIAKDIATFISDFSSSNLIIPLENNPKIINGKTVYKYRNESQFKNLFDILCEMLGLSSPLVVKDVMLSQTEIVIAVKDEFEAKQKFINSLQEIQNTLLIKKK</sequence>
<feature type="coiled-coil region" evidence="1">
    <location>
        <begin position="53"/>
        <end position="83"/>
    </location>
</feature>
<protein>
    <submittedName>
        <fullName evidence="2">Uncharacterized protein</fullName>
    </submittedName>
</protein>
<evidence type="ECO:0000256" key="1">
    <source>
        <dbReference type="SAM" id="Coils"/>
    </source>
</evidence>
<dbReference type="EMBL" id="AEGP01000029">
    <property type="protein sequence ID" value="EGG42456.1"/>
    <property type="molecule type" value="Genomic_DNA"/>
</dbReference>
<dbReference type="Proteomes" id="UP000004348">
    <property type="component" value="Chromosome"/>
</dbReference>
<evidence type="ECO:0000313" key="2">
    <source>
        <dbReference type="EMBL" id="EGG42456.1"/>
    </source>
</evidence>
<dbReference type="STRING" id="886738.Nlim_0637"/>
<accession>F3KJH9</accession>
<dbReference type="HOGENOM" id="CLU_1485952_0_0_2"/>
<keyword evidence="1" id="KW-0175">Coiled coil</keyword>
<organism evidence="2">
    <name type="scientific">Candidatus Nitrosarchaeum limnium SFB1</name>
    <dbReference type="NCBI Taxonomy" id="886738"/>
    <lineage>
        <taxon>Archaea</taxon>
        <taxon>Nitrososphaerota</taxon>
        <taxon>Nitrososphaeria</taxon>
        <taxon>Nitrosopumilales</taxon>
        <taxon>Nitrosopumilaceae</taxon>
        <taxon>Nitrosarchaeum</taxon>
    </lineage>
</organism>
<reference evidence="2" key="1">
    <citation type="journal article" date="2011" name="PLoS ONE">
        <title>Genome of a low-salinity ammonia-oxidizing archaeon determined by single-cell and metagenomic analysis.</title>
        <authorList>
            <person name="Blainey P.C."/>
            <person name="Mosier A.C."/>
            <person name="Potanina A."/>
            <person name="Francis C.A."/>
            <person name="Quake S.R."/>
        </authorList>
    </citation>
    <scope>NUCLEOTIDE SEQUENCE [LARGE SCALE GENOMIC DNA]</scope>
    <source>
        <strain evidence="2">SFB1</strain>
    </source>
</reference>
<comment type="caution">
    <text evidence="2">The sequence shown here is derived from an EMBL/GenBank/DDBJ whole genome shotgun (WGS) entry which is preliminary data.</text>
</comment>